<dbReference type="PANTHER" id="PTHR48207">
    <property type="entry name" value="SUCCINATE--HYDROXYMETHYLGLUTARATE COA-TRANSFERASE"/>
    <property type="match status" value="1"/>
</dbReference>
<dbReference type="AlphaFoldDB" id="A0A7C0U6D5"/>
<keyword evidence="1 3" id="KW-0808">Transferase</keyword>
<dbReference type="InterPro" id="IPR050483">
    <property type="entry name" value="CoA-transferase_III_domain"/>
</dbReference>
<accession>A0A7C0U6D5</accession>
<dbReference type="Pfam" id="PF02515">
    <property type="entry name" value="CoA_transf_3"/>
    <property type="match status" value="1"/>
</dbReference>
<dbReference type="SUPFAM" id="SSF89796">
    <property type="entry name" value="CoA-transferase family III (CaiB/BaiF)"/>
    <property type="match status" value="1"/>
</dbReference>
<reference evidence="3" key="1">
    <citation type="journal article" date="2020" name="mSystems">
        <title>Genome- and Community-Level Interaction Insights into Carbon Utilization and Element Cycling Functions of Hydrothermarchaeota in Hydrothermal Sediment.</title>
        <authorList>
            <person name="Zhou Z."/>
            <person name="Liu Y."/>
            <person name="Xu W."/>
            <person name="Pan J."/>
            <person name="Luo Z.H."/>
            <person name="Li M."/>
        </authorList>
    </citation>
    <scope>NUCLEOTIDE SEQUENCE [LARGE SCALE GENOMIC DNA]</scope>
    <source>
        <strain evidence="3">HyVt-115</strain>
    </source>
</reference>
<dbReference type="EMBL" id="DQWS01000098">
    <property type="protein sequence ID" value="HDD52921.1"/>
    <property type="molecule type" value="Genomic_DNA"/>
</dbReference>
<protein>
    <submittedName>
        <fullName evidence="3">CoA transferase</fullName>
    </submittedName>
</protein>
<proteinExistence type="predicted"/>
<comment type="caution">
    <text evidence="3">The sequence shown here is derived from an EMBL/GenBank/DDBJ whole genome shotgun (WGS) entry which is preliminary data.</text>
</comment>
<dbReference type="Gene3D" id="3.30.1540.10">
    <property type="entry name" value="formyl-coa transferase, domain 3"/>
    <property type="match status" value="1"/>
</dbReference>
<dbReference type="InterPro" id="IPR023606">
    <property type="entry name" value="CoA-Trfase_III_dom_1_sf"/>
</dbReference>
<evidence type="ECO:0000256" key="2">
    <source>
        <dbReference type="SAM" id="MobiDB-lite"/>
    </source>
</evidence>
<feature type="region of interest" description="Disordered" evidence="2">
    <location>
        <begin position="33"/>
        <end position="56"/>
    </location>
</feature>
<evidence type="ECO:0000256" key="1">
    <source>
        <dbReference type="ARBA" id="ARBA00022679"/>
    </source>
</evidence>
<sequence>MAEEIKITLPPQAEYRHRPRKVQEVKEIEINSREDTLEINSPEVRPWPVTPPPSPEEVMEKQYAARRAEEFGKWCEDNLRMDYNFLKPEALQGYRVLEVGTWKLSGPFACSLLAELGAEVIKIEPPGGDPLRKLTPFGREEYMLEDAYTGEKCGLEFIHEMRNKYSITLNLDTEEGQEMFKRLAATVDAIVEYYPPGYMDERGLSYRYLSKINPKLVYAWTGEVGQWGPMKDEVSKFGQPMLDPFGMVACSWVHNTGFPPDLLPREKGGNPTRSGPWFADYTAGEQVAVSILAAWYWRDEFSGEGQFIEVTSAEALMDILDFDITWYGFNASIKARTGSWDPNLNQYAWNPCRDGYMMIGGQTDRLWYRIGMCIERDYPEFGRLIGEDPLLKEMGARNALEALTKTYTLTTRWLREICRYEAEQKLLEYEIAAGPVLFIDEVSEFPHFKYRPWVNTIEDEHYGVLLYAFPPDGFQMRTPARVKWLGRPLGKDNYEIYIKYLGIDQWELRELEEKGVV</sequence>
<dbReference type="InterPro" id="IPR044855">
    <property type="entry name" value="CoA-Trfase_III_dom3_sf"/>
</dbReference>
<organism evidence="3">
    <name type="scientific">Thermosulfidibacter takaii</name>
    <dbReference type="NCBI Taxonomy" id="412593"/>
    <lineage>
        <taxon>Bacteria</taxon>
        <taxon>Pseudomonadati</taxon>
        <taxon>Thermosulfidibacterota</taxon>
        <taxon>Thermosulfidibacteria</taxon>
        <taxon>Thermosulfidibacterales</taxon>
        <taxon>Thermosulfidibacteraceae</taxon>
    </lineage>
</organism>
<dbReference type="Gene3D" id="3.40.50.10540">
    <property type="entry name" value="Crotonobetainyl-coa:carnitine coa-transferase, domain 1"/>
    <property type="match status" value="1"/>
</dbReference>
<dbReference type="InterPro" id="IPR003673">
    <property type="entry name" value="CoA-Trfase_fam_III"/>
</dbReference>
<gene>
    <name evidence="3" type="ORF">ENF32_02485</name>
</gene>
<dbReference type="PANTHER" id="PTHR48207:SF3">
    <property type="entry name" value="SUCCINATE--HYDROXYMETHYLGLUTARATE COA-TRANSFERASE"/>
    <property type="match status" value="1"/>
</dbReference>
<name>A0A7C0U6D5_9BACT</name>
<dbReference type="GO" id="GO:0008410">
    <property type="term" value="F:CoA-transferase activity"/>
    <property type="evidence" value="ECO:0007669"/>
    <property type="project" value="TreeGrafter"/>
</dbReference>
<evidence type="ECO:0000313" key="3">
    <source>
        <dbReference type="EMBL" id="HDD52921.1"/>
    </source>
</evidence>
<dbReference type="Proteomes" id="UP000885690">
    <property type="component" value="Unassembled WGS sequence"/>
</dbReference>